<dbReference type="Proteomes" id="UP001528823">
    <property type="component" value="Unassembled WGS sequence"/>
</dbReference>
<reference evidence="1 2" key="1">
    <citation type="submission" date="2022-11" db="EMBL/GenBank/DDBJ databases">
        <title>Spartinivicinus poritis sp. nov., isolated from scleractinian coral Porites lutea.</title>
        <authorList>
            <person name="Zhang G."/>
            <person name="Cai L."/>
            <person name="Wei Q."/>
        </authorList>
    </citation>
    <scope>NUCLEOTIDE SEQUENCE [LARGE SCALE GENOMIC DNA]</scope>
    <source>
        <strain evidence="1 2">A2-2</strain>
    </source>
</reference>
<organism evidence="1 2">
    <name type="scientific">Spartinivicinus poritis</name>
    <dbReference type="NCBI Taxonomy" id="2994640"/>
    <lineage>
        <taxon>Bacteria</taxon>
        <taxon>Pseudomonadati</taxon>
        <taxon>Pseudomonadota</taxon>
        <taxon>Gammaproteobacteria</taxon>
        <taxon>Oceanospirillales</taxon>
        <taxon>Zooshikellaceae</taxon>
        <taxon>Spartinivicinus</taxon>
    </lineage>
</organism>
<keyword evidence="2" id="KW-1185">Reference proteome</keyword>
<comment type="caution">
    <text evidence="1">The sequence shown here is derived from an EMBL/GenBank/DDBJ whole genome shotgun (WGS) entry which is preliminary data.</text>
</comment>
<keyword evidence="1" id="KW-0560">Oxidoreductase</keyword>
<evidence type="ECO:0000313" key="2">
    <source>
        <dbReference type="Proteomes" id="UP001528823"/>
    </source>
</evidence>
<dbReference type="Gene3D" id="2.60.120.620">
    <property type="entry name" value="q2cbj1_9rhob like domain"/>
    <property type="match status" value="1"/>
</dbReference>
<protein>
    <submittedName>
        <fullName evidence="1">2OG-Fe dioxygenase family protein</fullName>
    </submittedName>
</protein>
<evidence type="ECO:0000313" key="1">
    <source>
        <dbReference type="EMBL" id="MDE1464756.1"/>
    </source>
</evidence>
<dbReference type="EMBL" id="JAPMOU010000041">
    <property type="protein sequence ID" value="MDE1464756.1"/>
    <property type="molecule type" value="Genomic_DNA"/>
</dbReference>
<dbReference type="InterPro" id="IPR018724">
    <property type="entry name" value="2OG-Fe_dioxygenase"/>
</dbReference>
<gene>
    <name evidence="1" type="ORF">ORQ98_22605</name>
</gene>
<accession>A0ABT5UEF3</accession>
<dbReference type="GO" id="GO:0051213">
    <property type="term" value="F:dioxygenase activity"/>
    <property type="evidence" value="ECO:0007669"/>
    <property type="project" value="UniProtKB-KW"/>
</dbReference>
<sequence>MINGVISVMGERFNRFDVIDLERVADIEARVDYSCNTHKLMTITSKKLKALYPYWHEMPRDPYLAGGYRQRCLSRFKCENNKLYLLQPTAVYQTRENNRVFGDLSRRFKPLKPELVFHSSFIALVKLFISNLPESPVGKVLWVHQIRINVSSSLPGKPVPEGIHRDERLYVGIAVVNKQGVSGEETQLFKSKDEAPIWQQTLAVNQLLMFNDQLLYHNTTDFLTVAPQGGYRDIFILALSELEQGVL</sequence>
<name>A0ABT5UEF3_9GAMM</name>
<proteinExistence type="predicted"/>
<dbReference type="RefSeq" id="WP_274691065.1">
    <property type="nucleotide sequence ID" value="NZ_JAPMOU010000041.1"/>
</dbReference>
<dbReference type="Pfam" id="PF10014">
    <property type="entry name" value="2OG-Fe_Oxy_2"/>
    <property type="match status" value="1"/>
</dbReference>
<keyword evidence="1" id="KW-0223">Dioxygenase</keyword>